<dbReference type="InterPro" id="IPR032675">
    <property type="entry name" value="LRR_dom_sf"/>
</dbReference>
<keyword evidence="2" id="KW-1185">Reference proteome</keyword>
<dbReference type="HOGENOM" id="CLU_1003903_0_0_11"/>
<dbReference type="STRING" id="710696.Intca_2968"/>
<evidence type="ECO:0000313" key="1">
    <source>
        <dbReference type="EMBL" id="ADU49463.1"/>
    </source>
</evidence>
<dbReference type="KEGG" id="ica:Intca_2968"/>
<proteinExistence type="predicted"/>
<organism evidence="1 2">
    <name type="scientific">Intrasporangium calvum (strain ATCC 23552 / DSM 43043 / JCM 3097 / NBRC 12989 / NCIMB 10167 / NRRL B-3866 / 7 KIP)</name>
    <dbReference type="NCBI Taxonomy" id="710696"/>
    <lineage>
        <taxon>Bacteria</taxon>
        <taxon>Bacillati</taxon>
        <taxon>Actinomycetota</taxon>
        <taxon>Actinomycetes</taxon>
        <taxon>Micrococcales</taxon>
        <taxon>Intrasporangiaceae</taxon>
        <taxon>Intrasporangium</taxon>
    </lineage>
</organism>
<dbReference type="Proteomes" id="UP000008914">
    <property type="component" value="Chromosome"/>
</dbReference>
<gene>
    <name evidence="1" type="ordered locus">Intca_2968</name>
</gene>
<name>E6SBD5_INTC7</name>
<dbReference type="AlphaFoldDB" id="E6SBD5"/>
<reference evidence="1 2" key="1">
    <citation type="journal article" date="2010" name="Stand. Genomic Sci.">
        <title>Complete genome sequence of Intrasporangium calvum type strain (7 KIP).</title>
        <authorList>
            <person name="Del Rio T.G."/>
            <person name="Chertkov O."/>
            <person name="Yasawong M."/>
            <person name="Lucas S."/>
            <person name="Deshpande S."/>
            <person name="Cheng J.F."/>
            <person name="Detter C."/>
            <person name="Tapia R."/>
            <person name="Han C."/>
            <person name="Goodwin L."/>
            <person name="Pitluck S."/>
            <person name="Liolios K."/>
            <person name="Ivanova N."/>
            <person name="Mavromatis K."/>
            <person name="Pati A."/>
            <person name="Chen A."/>
            <person name="Palaniappan K."/>
            <person name="Land M."/>
            <person name="Hauser L."/>
            <person name="Chang Y.J."/>
            <person name="Jeffries C.D."/>
            <person name="Rohde M."/>
            <person name="Pukall R."/>
            <person name="Sikorski J."/>
            <person name="Goker M."/>
            <person name="Woyke T."/>
            <person name="Bristow J."/>
            <person name="Eisen J.A."/>
            <person name="Markowitz V."/>
            <person name="Hugenholtz P."/>
            <person name="Kyrpides N.C."/>
            <person name="Klenk H.P."/>
            <person name="Lapidus A."/>
        </authorList>
    </citation>
    <scope>NUCLEOTIDE SEQUENCE [LARGE SCALE GENOMIC DNA]</scope>
    <source>
        <strain evidence="2">ATCC 23552 / DSM 43043 / JCM 3097 / NBRC 12989 / 7 KIP</strain>
    </source>
</reference>
<dbReference type="SUPFAM" id="SSF52058">
    <property type="entry name" value="L domain-like"/>
    <property type="match status" value="1"/>
</dbReference>
<accession>E6SBD5</accession>
<dbReference type="EMBL" id="CP002343">
    <property type="protein sequence ID" value="ADU49463.1"/>
    <property type="molecule type" value="Genomic_DNA"/>
</dbReference>
<evidence type="ECO:0008006" key="3">
    <source>
        <dbReference type="Google" id="ProtNLM"/>
    </source>
</evidence>
<dbReference type="Gene3D" id="3.80.10.10">
    <property type="entry name" value="Ribonuclease Inhibitor"/>
    <property type="match status" value="1"/>
</dbReference>
<protein>
    <recommendedName>
        <fullName evidence="3">Leucine-rich repeat domain-containing protein</fullName>
    </recommendedName>
</protein>
<evidence type="ECO:0000313" key="2">
    <source>
        <dbReference type="Proteomes" id="UP000008914"/>
    </source>
</evidence>
<sequence>MLIRSGAWTEECSRIYSERRATEVEWRWSTRARGRTTEPLLSLPGLRGLELRLRGVDDSCVASLTELQELSLIGPAAGNALDLSGLTRVRLAVIDARRQGVTGVRGLPTLEVLTILGSGGVAVGDLIGGPRLETVICQGDGTGPTVSLGDLGESPTLKRFEVTDHVVTDLSGLRALPRLKDLGLIGPRGTGAAAASGSGLDLLPLAEHPSLEWLRIGAQGRLQNLDALSRCRRLRRLSVDEDHVDERDVRRLLNDHPVLNAYERVSGVWHLSADAGV</sequence>